<dbReference type="InterPro" id="IPR015500">
    <property type="entry name" value="Peptidase_S8_subtilisin-rel"/>
</dbReference>
<sequence>MKAVALLFVGFLLPTSAVCQEKIESGVRAELNSAPLVRVLIVTRPDPEQINGGASFASASDYVAGALSDTAKNVKPIGALPVAAAEISAAALMRLREDPNIVLVTRDIPMPPTLMDSVPFIGGDKMHSLGFSGTNESVAVLDTGAQTDHPALSGAIVAEACFSTDHSNVFQVKSLCIGGFDVGTVAGSAGQCPRDVAGCEHGTHVAGIIAGHNMNFSAKQFGGVAPAAKLLLIQVYSLFEDQSVCGAVGKCIRSFTSDQLRALEYVFKHRTEFKVAAVNMSLGSGYFDAPCDKRSALTEIIERLRAKGIPTVVSAGNQHFPDGVAEPACISSTVSVAATKKDGSLDVTYSNVASMVHMAAPGTDIISSLPGSTYGMKTGTSMAAPHVAAAMALLRQEFPNESVTQLESRLTTGAPTTVDVRTGTKLPRLELVRQTASSTAATGATSSVGTNGGASGIDTIPSAPAGGTFILKTERPAADIESALGNNCNNFKCDLKPIGEGTFKLDVVPKASVAPQDKVKMMTIDASAVKGLLKDIPSVSVFDNRLSSPFK</sequence>
<dbReference type="InterPro" id="IPR050131">
    <property type="entry name" value="Peptidase_S8_subtilisin-like"/>
</dbReference>
<evidence type="ECO:0000256" key="5">
    <source>
        <dbReference type="PROSITE-ProRule" id="PRU01240"/>
    </source>
</evidence>
<feature type="domain" description="Peptidase S8/S53" evidence="8">
    <location>
        <begin position="133"/>
        <end position="414"/>
    </location>
</feature>
<reference evidence="11" key="2">
    <citation type="submission" date="2020-05" db="EMBL/GenBank/DDBJ databases">
        <title>Complete genome sequence of Bradyrhizobium diazoefficiens XF10 isolated from soybean nodule.</title>
        <authorList>
            <person name="Noda R."/>
            <person name="Kakizaki K."/>
            <person name="Minamisawa K."/>
        </authorList>
    </citation>
    <scope>NUCLEOTIDE SEQUENCE</scope>
    <source>
        <strain evidence="11">XF10</strain>
    </source>
</reference>
<evidence type="ECO:0000256" key="4">
    <source>
        <dbReference type="ARBA" id="ARBA00022825"/>
    </source>
</evidence>
<organism evidence="11">
    <name type="scientific">Bradyrhizobium diazoefficiens</name>
    <dbReference type="NCBI Taxonomy" id="1355477"/>
    <lineage>
        <taxon>Bacteria</taxon>
        <taxon>Pseudomonadati</taxon>
        <taxon>Pseudomonadota</taxon>
        <taxon>Alphaproteobacteria</taxon>
        <taxon>Hyphomicrobiales</taxon>
        <taxon>Nitrobacteraceae</taxon>
        <taxon>Bradyrhizobium</taxon>
    </lineage>
</organism>
<dbReference type="Gene3D" id="3.40.50.200">
    <property type="entry name" value="Peptidase S8/S53 domain"/>
    <property type="match status" value="1"/>
</dbReference>
<feature type="chain" id="PRO_5033613261" evidence="7">
    <location>
        <begin position="20"/>
        <end position="551"/>
    </location>
</feature>
<dbReference type="PROSITE" id="PS51892">
    <property type="entry name" value="SUBTILASE"/>
    <property type="match status" value="1"/>
</dbReference>
<reference evidence="9" key="1">
    <citation type="submission" date="2020-05" db="EMBL/GenBank/DDBJ databases">
        <title>Complete genome sequence of Bradyrhizobium diazoefficiens XF1 isolated from soybean nodule.</title>
        <authorList>
            <person name="Noda R."/>
            <person name="Kakizaki K."/>
            <person name="Minamisawa K."/>
        </authorList>
    </citation>
    <scope>NUCLEOTIDE SEQUENCE</scope>
    <source>
        <strain evidence="9">XF1</strain>
    </source>
</reference>
<dbReference type="GeneID" id="46489337"/>
<dbReference type="PANTHER" id="PTHR43806">
    <property type="entry name" value="PEPTIDASE S8"/>
    <property type="match status" value="1"/>
</dbReference>
<feature type="active site" description="Charge relay system" evidence="5">
    <location>
        <position position="201"/>
    </location>
</feature>
<dbReference type="PRINTS" id="PR00723">
    <property type="entry name" value="SUBTILISIN"/>
</dbReference>
<evidence type="ECO:0000313" key="10">
    <source>
        <dbReference type="EMBL" id="BCE46039.1"/>
    </source>
</evidence>
<dbReference type="PROSITE" id="PS00138">
    <property type="entry name" value="SUBTILASE_SER"/>
    <property type="match status" value="1"/>
</dbReference>
<feature type="signal peptide" evidence="7">
    <location>
        <begin position="1"/>
        <end position="19"/>
    </location>
</feature>
<feature type="region of interest" description="Disordered" evidence="6">
    <location>
        <begin position="436"/>
        <end position="457"/>
    </location>
</feature>
<evidence type="ECO:0000256" key="3">
    <source>
        <dbReference type="ARBA" id="ARBA00022801"/>
    </source>
</evidence>
<gene>
    <name evidence="11" type="primary">papA</name>
    <name evidence="11" type="ORF">XF10B_23620</name>
    <name evidence="9" type="ORF">XF1B_24670</name>
    <name evidence="10" type="ORF">XF4B_23880</name>
</gene>
<dbReference type="PROSITE" id="PS00137">
    <property type="entry name" value="SUBTILASE_HIS"/>
    <property type="match status" value="1"/>
</dbReference>
<dbReference type="PANTHER" id="PTHR43806:SF11">
    <property type="entry name" value="CEREVISIN-RELATED"/>
    <property type="match status" value="1"/>
</dbReference>
<dbReference type="EMBL" id="AP023091">
    <property type="protein sequence ID" value="BCE19786.1"/>
    <property type="molecule type" value="Genomic_DNA"/>
</dbReference>
<reference evidence="10" key="3">
    <citation type="submission" date="2020-05" db="EMBL/GenBank/DDBJ databases">
        <title>Complete genome sequence of Bradyrhizobium diazoefficiens XF4 isolated from soybean nodule.</title>
        <authorList>
            <person name="Noda R."/>
            <person name="Kakizaki K."/>
            <person name="Minamisawa K."/>
        </authorList>
    </citation>
    <scope>NUCLEOTIDE SEQUENCE</scope>
    <source>
        <strain evidence="10">XF4</strain>
    </source>
</reference>
<evidence type="ECO:0000256" key="6">
    <source>
        <dbReference type="SAM" id="MobiDB-lite"/>
    </source>
</evidence>
<evidence type="ECO:0000313" key="11">
    <source>
        <dbReference type="EMBL" id="BCE89564.1"/>
    </source>
</evidence>
<evidence type="ECO:0000313" key="9">
    <source>
        <dbReference type="EMBL" id="BCE19786.1"/>
    </source>
</evidence>
<protein>
    <submittedName>
        <fullName evidence="11">Alkaline protease</fullName>
    </submittedName>
</protein>
<name>A0A810CNX6_9BRAD</name>
<evidence type="ECO:0000256" key="1">
    <source>
        <dbReference type="ARBA" id="ARBA00011073"/>
    </source>
</evidence>
<dbReference type="InterPro" id="IPR023828">
    <property type="entry name" value="Peptidase_S8_Ser-AS"/>
</dbReference>
<dbReference type="GO" id="GO:0006508">
    <property type="term" value="P:proteolysis"/>
    <property type="evidence" value="ECO:0007669"/>
    <property type="project" value="UniProtKB-KW"/>
</dbReference>
<comment type="similarity">
    <text evidence="1 5">Belongs to the peptidase S8 family.</text>
</comment>
<accession>A0A810CNX6</accession>
<proteinExistence type="inferred from homology"/>
<dbReference type="Pfam" id="PF00082">
    <property type="entry name" value="Peptidase_S8"/>
    <property type="match status" value="1"/>
</dbReference>
<evidence type="ECO:0000259" key="8">
    <source>
        <dbReference type="Pfam" id="PF00082"/>
    </source>
</evidence>
<keyword evidence="7" id="KW-0732">Signal</keyword>
<keyword evidence="2 5" id="KW-0645">Protease</keyword>
<dbReference type="InterPro" id="IPR036852">
    <property type="entry name" value="Peptidase_S8/S53_dom_sf"/>
</dbReference>
<evidence type="ECO:0000256" key="2">
    <source>
        <dbReference type="ARBA" id="ARBA00022670"/>
    </source>
</evidence>
<dbReference type="SUPFAM" id="SSF52743">
    <property type="entry name" value="Subtilisin-like"/>
    <property type="match status" value="1"/>
</dbReference>
<keyword evidence="4 5" id="KW-0720">Serine protease</keyword>
<dbReference type="EMBL" id="AP023099">
    <property type="protein sequence ID" value="BCE89564.1"/>
    <property type="molecule type" value="Genomic_DNA"/>
</dbReference>
<dbReference type="InterPro" id="IPR000209">
    <property type="entry name" value="Peptidase_S8/S53_dom"/>
</dbReference>
<dbReference type="RefSeq" id="WP_011085082.1">
    <property type="nucleotide sequence ID" value="NZ_AJQI01000256.1"/>
</dbReference>
<dbReference type="InterPro" id="IPR022398">
    <property type="entry name" value="Peptidase_S8_His-AS"/>
</dbReference>
<feature type="active site" description="Charge relay system" evidence="5">
    <location>
        <position position="381"/>
    </location>
</feature>
<dbReference type="GO" id="GO:0004252">
    <property type="term" value="F:serine-type endopeptidase activity"/>
    <property type="evidence" value="ECO:0007669"/>
    <property type="project" value="UniProtKB-UniRule"/>
</dbReference>
<dbReference type="AlphaFoldDB" id="A0A810CNX6"/>
<dbReference type="OMA" id="EACFSTN"/>
<evidence type="ECO:0000256" key="7">
    <source>
        <dbReference type="SAM" id="SignalP"/>
    </source>
</evidence>
<feature type="active site" description="Charge relay system" evidence="5">
    <location>
        <position position="142"/>
    </location>
</feature>
<keyword evidence="3 5" id="KW-0378">Hydrolase</keyword>
<dbReference type="EMBL" id="AP023094">
    <property type="protein sequence ID" value="BCE46039.1"/>
    <property type="molecule type" value="Genomic_DNA"/>
</dbReference>
<feature type="compositionally biased region" description="Low complexity" evidence="6">
    <location>
        <begin position="436"/>
        <end position="449"/>
    </location>
</feature>